<keyword evidence="3 12" id="KW-0732">Signal</keyword>
<keyword evidence="5" id="KW-1015">Disulfide bond</keyword>
<dbReference type="InterPro" id="IPR008972">
    <property type="entry name" value="Cupredoxin"/>
</dbReference>
<evidence type="ECO:0000256" key="1">
    <source>
        <dbReference type="ARBA" id="ARBA00004589"/>
    </source>
</evidence>
<keyword evidence="15" id="KW-1185">Reference proteome</keyword>
<dbReference type="Pfam" id="PF02298">
    <property type="entry name" value="Cu_bind_like"/>
    <property type="match status" value="1"/>
</dbReference>
<dbReference type="AlphaFoldDB" id="A0AAP0BKZ2"/>
<keyword evidence="7" id="KW-0449">Lipoprotein</keyword>
<evidence type="ECO:0000256" key="10">
    <source>
        <dbReference type="SAM" id="MobiDB-lite"/>
    </source>
</evidence>
<organism evidence="14 15">
    <name type="scientific">Platanthera zijinensis</name>
    <dbReference type="NCBI Taxonomy" id="2320716"/>
    <lineage>
        <taxon>Eukaryota</taxon>
        <taxon>Viridiplantae</taxon>
        <taxon>Streptophyta</taxon>
        <taxon>Embryophyta</taxon>
        <taxon>Tracheophyta</taxon>
        <taxon>Spermatophyta</taxon>
        <taxon>Magnoliopsida</taxon>
        <taxon>Liliopsida</taxon>
        <taxon>Asparagales</taxon>
        <taxon>Orchidaceae</taxon>
        <taxon>Orchidoideae</taxon>
        <taxon>Orchideae</taxon>
        <taxon>Orchidinae</taxon>
        <taxon>Platanthera</taxon>
    </lineage>
</organism>
<feature type="chain" id="PRO_5042931579" description="Phytocyanin domain-containing protein" evidence="12">
    <location>
        <begin position="25"/>
        <end position="187"/>
    </location>
</feature>
<gene>
    <name evidence="14" type="ORF">KSP39_PZI009650</name>
</gene>
<evidence type="ECO:0000259" key="13">
    <source>
        <dbReference type="PROSITE" id="PS51485"/>
    </source>
</evidence>
<dbReference type="PANTHER" id="PTHR33021:SF14">
    <property type="entry name" value="OS01G0272700 PROTEIN"/>
    <property type="match status" value="1"/>
</dbReference>
<feature type="domain" description="Phytocyanin" evidence="13">
    <location>
        <begin position="25"/>
        <end position="128"/>
    </location>
</feature>
<evidence type="ECO:0000256" key="11">
    <source>
        <dbReference type="SAM" id="Phobius"/>
    </source>
</evidence>
<name>A0AAP0BKZ2_9ASPA</name>
<sequence length="187" mass="20304">MASYFSLLPLLLFSSLLLSSTASAVVFRVGGKSGWHPPTGHESETFNQWATRNRFHVGDELYFGYEDGDSVLVVDRQHYAACNTTNPIQRFTDGETTFRFDRHGYYYFISGAVGHCRAAQKLIVRVMVQSEISSPAPSPSPEADKGWPGSPEGFSPSGLPGSSGSTRGVAVRFVLGLAGLVAFVFVM</sequence>
<proteinExistence type="inferred from homology"/>
<comment type="caution">
    <text evidence="14">The sequence shown here is derived from an EMBL/GenBank/DDBJ whole genome shotgun (WGS) entry which is preliminary data.</text>
</comment>
<evidence type="ECO:0000256" key="5">
    <source>
        <dbReference type="ARBA" id="ARBA00023157"/>
    </source>
</evidence>
<dbReference type="InterPro" id="IPR041846">
    <property type="entry name" value="ENL_dom"/>
</dbReference>
<feature type="signal peptide" evidence="12">
    <location>
        <begin position="1"/>
        <end position="24"/>
    </location>
</feature>
<evidence type="ECO:0000313" key="15">
    <source>
        <dbReference type="Proteomes" id="UP001418222"/>
    </source>
</evidence>
<dbReference type="Proteomes" id="UP001418222">
    <property type="component" value="Unassembled WGS sequence"/>
</dbReference>
<dbReference type="GO" id="GO:0009055">
    <property type="term" value="F:electron transfer activity"/>
    <property type="evidence" value="ECO:0007669"/>
    <property type="project" value="InterPro"/>
</dbReference>
<reference evidence="14 15" key="1">
    <citation type="journal article" date="2022" name="Nat. Plants">
        <title>Genomes of leafy and leafless Platanthera orchids illuminate the evolution of mycoheterotrophy.</title>
        <authorList>
            <person name="Li M.H."/>
            <person name="Liu K.W."/>
            <person name="Li Z."/>
            <person name="Lu H.C."/>
            <person name="Ye Q.L."/>
            <person name="Zhang D."/>
            <person name="Wang J.Y."/>
            <person name="Li Y.F."/>
            <person name="Zhong Z.M."/>
            <person name="Liu X."/>
            <person name="Yu X."/>
            <person name="Liu D.K."/>
            <person name="Tu X.D."/>
            <person name="Liu B."/>
            <person name="Hao Y."/>
            <person name="Liao X.Y."/>
            <person name="Jiang Y.T."/>
            <person name="Sun W.H."/>
            <person name="Chen J."/>
            <person name="Chen Y.Q."/>
            <person name="Ai Y."/>
            <person name="Zhai J.W."/>
            <person name="Wu S.S."/>
            <person name="Zhou Z."/>
            <person name="Hsiao Y.Y."/>
            <person name="Wu W.L."/>
            <person name="Chen Y.Y."/>
            <person name="Lin Y.F."/>
            <person name="Hsu J.L."/>
            <person name="Li C.Y."/>
            <person name="Wang Z.W."/>
            <person name="Zhao X."/>
            <person name="Zhong W.Y."/>
            <person name="Ma X.K."/>
            <person name="Ma L."/>
            <person name="Huang J."/>
            <person name="Chen G.Z."/>
            <person name="Huang M.Z."/>
            <person name="Huang L."/>
            <person name="Peng D.H."/>
            <person name="Luo Y.B."/>
            <person name="Zou S.Q."/>
            <person name="Chen S.P."/>
            <person name="Lan S."/>
            <person name="Tsai W.C."/>
            <person name="Van de Peer Y."/>
            <person name="Liu Z.J."/>
        </authorList>
    </citation>
    <scope>NUCLEOTIDE SEQUENCE [LARGE SCALE GENOMIC DNA]</scope>
    <source>
        <strain evidence="14">Lor287</strain>
    </source>
</reference>
<accession>A0AAP0BKZ2</accession>
<feature type="region of interest" description="Disordered" evidence="10">
    <location>
        <begin position="133"/>
        <end position="161"/>
    </location>
</feature>
<dbReference type="EMBL" id="JBBWWQ010000007">
    <property type="protein sequence ID" value="KAK8942847.1"/>
    <property type="molecule type" value="Genomic_DNA"/>
</dbReference>
<evidence type="ECO:0000256" key="4">
    <source>
        <dbReference type="ARBA" id="ARBA00023136"/>
    </source>
</evidence>
<feature type="compositionally biased region" description="Low complexity" evidence="10">
    <location>
        <begin position="146"/>
        <end position="161"/>
    </location>
</feature>
<feature type="transmembrane region" description="Helical" evidence="11">
    <location>
        <begin position="169"/>
        <end position="186"/>
    </location>
</feature>
<evidence type="ECO:0000256" key="2">
    <source>
        <dbReference type="ARBA" id="ARBA00022622"/>
    </source>
</evidence>
<dbReference type="GO" id="GO:0012505">
    <property type="term" value="C:endomembrane system"/>
    <property type="evidence" value="ECO:0007669"/>
    <property type="project" value="UniProtKB-SubCell"/>
</dbReference>
<dbReference type="FunFam" id="2.60.40.420:FF:000010">
    <property type="entry name" value="Early nodulin-like protein 1"/>
    <property type="match status" value="1"/>
</dbReference>
<keyword evidence="11" id="KW-0812">Transmembrane</keyword>
<evidence type="ECO:0000313" key="14">
    <source>
        <dbReference type="EMBL" id="KAK8942847.1"/>
    </source>
</evidence>
<dbReference type="PROSITE" id="PS51485">
    <property type="entry name" value="PHYTOCYANIN"/>
    <property type="match status" value="1"/>
</dbReference>
<evidence type="ECO:0000256" key="7">
    <source>
        <dbReference type="ARBA" id="ARBA00023288"/>
    </source>
</evidence>
<dbReference type="PANTHER" id="PTHR33021">
    <property type="entry name" value="BLUE COPPER PROTEIN"/>
    <property type="match status" value="1"/>
</dbReference>
<dbReference type="Gene3D" id="2.60.40.420">
    <property type="entry name" value="Cupredoxins - blue copper proteins"/>
    <property type="match status" value="1"/>
</dbReference>
<protein>
    <recommendedName>
        <fullName evidence="13">Phytocyanin domain-containing protein</fullName>
    </recommendedName>
</protein>
<keyword evidence="4 11" id="KW-0472">Membrane</keyword>
<keyword evidence="2" id="KW-0336">GPI-anchor</keyword>
<dbReference type="CDD" id="cd11019">
    <property type="entry name" value="OsENODL1_like"/>
    <property type="match status" value="1"/>
</dbReference>
<evidence type="ECO:0000256" key="6">
    <source>
        <dbReference type="ARBA" id="ARBA00023180"/>
    </source>
</evidence>
<comment type="subcellular location">
    <subcellularLocation>
        <location evidence="9">Endomembrane system</location>
        <topology evidence="9">Lipid-anchor</topology>
    </subcellularLocation>
    <subcellularLocation>
        <location evidence="1">Membrane</location>
        <topology evidence="1">Lipid-anchor</topology>
        <topology evidence="1">GPI-anchor</topology>
    </subcellularLocation>
</comment>
<dbReference type="SUPFAM" id="SSF49503">
    <property type="entry name" value="Cupredoxins"/>
    <property type="match status" value="1"/>
</dbReference>
<keyword evidence="6" id="KW-0325">Glycoprotein</keyword>
<dbReference type="InterPro" id="IPR039391">
    <property type="entry name" value="Phytocyanin-like"/>
</dbReference>
<dbReference type="GO" id="GO:0098552">
    <property type="term" value="C:side of membrane"/>
    <property type="evidence" value="ECO:0007669"/>
    <property type="project" value="UniProtKB-KW"/>
</dbReference>
<dbReference type="InterPro" id="IPR003245">
    <property type="entry name" value="Phytocyanin_dom"/>
</dbReference>
<comment type="similarity">
    <text evidence="8">Belongs to the early nodulin-like (ENODL) family.</text>
</comment>
<evidence type="ECO:0000256" key="8">
    <source>
        <dbReference type="ARBA" id="ARBA00035011"/>
    </source>
</evidence>
<evidence type="ECO:0000256" key="12">
    <source>
        <dbReference type="SAM" id="SignalP"/>
    </source>
</evidence>
<evidence type="ECO:0000256" key="3">
    <source>
        <dbReference type="ARBA" id="ARBA00022729"/>
    </source>
</evidence>
<dbReference type="GO" id="GO:0005886">
    <property type="term" value="C:plasma membrane"/>
    <property type="evidence" value="ECO:0007669"/>
    <property type="project" value="TreeGrafter"/>
</dbReference>
<evidence type="ECO:0000256" key="9">
    <source>
        <dbReference type="ARBA" id="ARBA00037868"/>
    </source>
</evidence>
<keyword evidence="11" id="KW-1133">Transmembrane helix</keyword>